<dbReference type="Proteomes" id="UP000607197">
    <property type="component" value="Unassembled WGS sequence"/>
</dbReference>
<proteinExistence type="predicted"/>
<reference evidence="3" key="2">
    <citation type="submission" date="2020-09" db="EMBL/GenBank/DDBJ databases">
        <authorList>
            <person name="Sun Q."/>
            <person name="Ohkuma M."/>
        </authorList>
    </citation>
    <scope>NUCLEOTIDE SEQUENCE</scope>
    <source>
        <strain evidence="3">JCM 19596</strain>
    </source>
</reference>
<name>A0A830FEN5_9EURY</name>
<feature type="domain" description="HTH arsR-type" evidence="2">
    <location>
        <begin position="32"/>
        <end position="114"/>
    </location>
</feature>
<feature type="compositionally biased region" description="Polar residues" evidence="1">
    <location>
        <begin position="1"/>
        <end position="13"/>
    </location>
</feature>
<organism evidence="3 4">
    <name type="scientific">Halocalculus aciditolerans</name>
    <dbReference type="NCBI Taxonomy" id="1383812"/>
    <lineage>
        <taxon>Archaea</taxon>
        <taxon>Methanobacteriati</taxon>
        <taxon>Methanobacteriota</taxon>
        <taxon>Stenosarchaea group</taxon>
        <taxon>Halobacteria</taxon>
        <taxon>Halobacteriales</taxon>
        <taxon>Halobacteriaceae</taxon>
        <taxon>Halocalculus</taxon>
    </lineage>
</organism>
<dbReference type="InterPro" id="IPR036388">
    <property type="entry name" value="WH-like_DNA-bd_sf"/>
</dbReference>
<dbReference type="Gene3D" id="1.10.10.10">
    <property type="entry name" value="Winged helix-like DNA-binding domain superfamily/Winged helix DNA-binding domain"/>
    <property type="match status" value="1"/>
</dbReference>
<dbReference type="RefSeq" id="WP_188979687.1">
    <property type="nucleotide sequence ID" value="NZ_BMPG01000003.1"/>
</dbReference>
<dbReference type="AlphaFoldDB" id="A0A830FEN5"/>
<evidence type="ECO:0000259" key="2">
    <source>
        <dbReference type="SMART" id="SM00418"/>
    </source>
</evidence>
<dbReference type="EMBL" id="BMPG01000003">
    <property type="protein sequence ID" value="GGL67212.1"/>
    <property type="molecule type" value="Genomic_DNA"/>
</dbReference>
<dbReference type="InterPro" id="IPR011991">
    <property type="entry name" value="ArsR-like_HTH"/>
</dbReference>
<evidence type="ECO:0000313" key="4">
    <source>
        <dbReference type="Proteomes" id="UP000607197"/>
    </source>
</evidence>
<dbReference type="InterPro" id="IPR001845">
    <property type="entry name" value="HTH_ArsR_DNA-bd_dom"/>
</dbReference>
<dbReference type="InterPro" id="IPR036390">
    <property type="entry name" value="WH_DNA-bd_sf"/>
</dbReference>
<feature type="region of interest" description="Disordered" evidence="1">
    <location>
        <begin position="1"/>
        <end position="23"/>
    </location>
</feature>
<dbReference type="GO" id="GO:0003700">
    <property type="term" value="F:DNA-binding transcription factor activity"/>
    <property type="evidence" value="ECO:0007669"/>
    <property type="project" value="InterPro"/>
</dbReference>
<dbReference type="SMART" id="SM00418">
    <property type="entry name" value="HTH_ARSR"/>
    <property type="match status" value="1"/>
</dbReference>
<evidence type="ECO:0000313" key="3">
    <source>
        <dbReference type="EMBL" id="GGL67212.1"/>
    </source>
</evidence>
<keyword evidence="4" id="KW-1185">Reference proteome</keyword>
<evidence type="ECO:0000256" key="1">
    <source>
        <dbReference type="SAM" id="MobiDB-lite"/>
    </source>
</evidence>
<gene>
    <name evidence="3" type="ORF">GCM10009039_26540</name>
</gene>
<protein>
    <recommendedName>
        <fullName evidence="2">HTH arsR-type domain-containing protein</fullName>
    </recommendedName>
</protein>
<dbReference type="OrthoDB" id="134936at2157"/>
<reference evidence="3" key="1">
    <citation type="journal article" date="2014" name="Int. J. Syst. Evol. Microbiol.">
        <title>Complete genome sequence of Corynebacterium casei LMG S-19264T (=DSM 44701T), isolated from a smear-ripened cheese.</title>
        <authorList>
            <consortium name="US DOE Joint Genome Institute (JGI-PGF)"/>
            <person name="Walter F."/>
            <person name="Albersmeier A."/>
            <person name="Kalinowski J."/>
            <person name="Ruckert C."/>
        </authorList>
    </citation>
    <scope>NUCLEOTIDE SEQUENCE</scope>
    <source>
        <strain evidence="3">JCM 19596</strain>
    </source>
</reference>
<dbReference type="Pfam" id="PF12840">
    <property type="entry name" value="HTH_20"/>
    <property type="match status" value="1"/>
</dbReference>
<dbReference type="SUPFAM" id="SSF46785">
    <property type="entry name" value="Winged helix' DNA-binding domain"/>
    <property type="match status" value="1"/>
</dbReference>
<dbReference type="CDD" id="cd00090">
    <property type="entry name" value="HTH_ARSR"/>
    <property type="match status" value="1"/>
</dbReference>
<comment type="caution">
    <text evidence="3">The sequence shown here is derived from an EMBL/GenBank/DDBJ whole genome shotgun (WGS) entry which is preliminary data.</text>
</comment>
<sequence length="120" mass="13542">MEAPNETTPNTSDNPEDALPDPSVLSLDEYLSMQRSLGNRTRYEIVYYLRHDGPQTATDLGDLLGEPSSTIHYHLERLTDVGLVEERLRTTPDDTERYYGVTILATSLLSEGLETVLERE</sequence>
<accession>A0A830FEN5</accession>